<dbReference type="InterPro" id="IPR001119">
    <property type="entry name" value="SLH_dom"/>
</dbReference>
<evidence type="ECO:0000313" key="3">
    <source>
        <dbReference type="EMBL" id="WOV88055.1"/>
    </source>
</evidence>
<dbReference type="Pfam" id="PF00395">
    <property type="entry name" value="SLH"/>
    <property type="match status" value="1"/>
</dbReference>
<keyword evidence="1" id="KW-0732">Signal</keyword>
<feature type="signal peptide" evidence="1">
    <location>
        <begin position="1"/>
        <end position="27"/>
    </location>
</feature>
<protein>
    <submittedName>
        <fullName evidence="3">S-layer homology domain-containing protein</fullName>
    </submittedName>
</protein>
<dbReference type="EMBL" id="CP129118">
    <property type="protein sequence ID" value="WOV88055.1"/>
    <property type="molecule type" value="Genomic_DNA"/>
</dbReference>
<sequence>MINQRKFLASTLAATLVATAVVPAASAASFKDLKGNTHEEAVLALVNAKVINGYPDGTFKPNKTLTRSDVVKLLGKYLVSEGFQVPSDYKTKSRFTDVTMKDSGDELLKYAAMVKDYGILGGSNGKLLAKEDMTREDMAIALVRLINVVEVIDVVSYVDGQRFTGDVTDLHAAKASARPYILVLDYFDITNPALDKFNPKSTTTRGQFATFLFRVTNQKIGDMVAPKADLTDFKATGSDTFTVVFNQEVELKNAKYAVKKGNSDVAISSVEISKDKKSAKLIMSSKLSEGNYTVSVSGVADSVFMKTTAVANEKAASIEFLNEHAVPDATGNKVRIGYKVINQYGEDMTSNVPNVVASSNVTGTGSDTIVKHAEGIVEITKATRASNFKQGDKISVSITDRATAITQSKVVTVVSKSKVSEVDITGLYNDINQSATFNIDANYEDFHLVLTAKDQYDMEVPAQDIADDVTVSVSDRSIIDVNRSVNTPVFTQLTIDGKRQTVLELKKPNNNKQGTAVISIRSKSTGKTATYEVTVAEGVKADTIALGTPQLTVADEKTEVPFLVYGTDGKEISNTAVLNNANGVNVMTNDRLVKAVIENDPLTGKAKLYLIDSSNATSDRQVLITATTANNKATTMYVTMRAKAEASRITAMKDIETNVFVGGVITLSKDAIVVIDQYGRDIVLNNSNMATAVNTSNTGKYVIDVVALDDKVALSSNRLITATNAVTVTGKKKGSDYLRLNLQQIDSRGVARNVDSGYELNVKVTDKSSVVQYELKNIDIIYDNPAKTSTNNYAREVIVYGLTTDGNRVVIPASEYTVITGHEDLIYNASTGTIYVRGNKDIVDKDDQYIPVKVIVNADRQPVTLDQTVIITKAEPYANTVELQSSIGLTVQGQFLHIPGTTSNVNISSTDLKAVLKITDQYGEDISRSASDRIKLTATNLVNSNNDSTVPAVSGNGTNTLTFTGVQRGDSFFLTYFVDGKTLTTQVVVGQ</sequence>
<gene>
    <name evidence="3" type="ORF">QWT69_02730</name>
</gene>
<feature type="domain" description="SLH" evidence="2">
    <location>
        <begin position="25"/>
        <end position="88"/>
    </location>
</feature>
<dbReference type="PROSITE" id="PS51272">
    <property type="entry name" value="SLH"/>
    <property type="match status" value="1"/>
</dbReference>
<keyword evidence="4" id="KW-1185">Reference proteome</keyword>
<name>A0ABZ0L7F5_9BACL</name>
<feature type="chain" id="PRO_5046095208" evidence="1">
    <location>
        <begin position="28"/>
        <end position="991"/>
    </location>
</feature>
<proteinExistence type="predicted"/>
<accession>A0ABZ0L7F5</accession>
<dbReference type="RefSeq" id="WP_317968731.1">
    <property type="nucleotide sequence ID" value="NZ_CP129118.1"/>
</dbReference>
<dbReference type="Proteomes" id="UP001303902">
    <property type="component" value="Chromosome"/>
</dbReference>
<organism evidence="3 4">
    <name type="scientific">Sporosarcina oncorhynchi</name>
    <dbReference type="NCBI Taxonomy" id="3056444"/>
    <lineage>
        <taxon>Bacteria</taxon>
        <taxon>Bacillati</taxon>
        <taxon>Bacillota</taxon>
        <taxon>Bacilli</taxon>
        <taxon>Bacillales</taxon>
        <taxon>Caryophanaceae</taxon>
        <taxon>Sporosarcina</taxon>
    </lineage>
</organism>
<evidence type="ECO:0000313" key="4">
    <source>
        <dbReference type="Proteomes" id="UP001303902"/>
    </source>
</evidence>
<reference evidence="3 4" key="1">
    <citation type="submission" date="2023-06" db="EMBL/GenBank/DDBJ databases">
        <title>Sporosarcina sp. nov., isolated from Korean tranditional fermented seafood 'Jeotgal'.</title>
        <authorList>
            <person name="Yang A.I."/>
            <person name="Shin N.-R."/>
        </authorList>
    </citation>
    <scope>NUCLEOTIDE SEQUENCE [LARGE SCALE GENOMIC DNA]</scope>
    <source>
        <strain evidence="3 4">T2O-4</strain>
    </source>
</reference>
<evidence type="ECO:0000259" key="2">
    <source>
        <dbReference type="PROSITE" id="PS51272"/>
    </source>
</evidence>
<evidence type="ECO:0000256" key="1">
    <source>
        <dbReference type="SAM" id="SignalP"/>
    </source>
</evidence>